<dbReference type="PANTHER" id="PTHR11208:SF45">
    <property type="entry name" value="SPLICING FACTOR 1"/>
    <property type="match status" value="1"/>
</dbReference>
<dbReference type="OrthoDB" id="6777263at2759"/>
<evidence type="ECO:0000259" key="6">
    <source>
        <dbReference type="Pfam" id="PF22675"/>
    </source>
</evidence>
<dbReference type="GO" id="GO:0003729">
    <property type="term" value="F:mRNA binding"/>
    <property type="evidence" value="ECO:0007669"/>
    <property type="project" value="TreeGrafter"/>
</dbReference>
<name>A0A8H4L9H0_9HYPO</name>
<comment type="subcellular location">
    <subcellularLocation>
        <location evidence="3">Nucleus</location>
    </subcellularLocation>
</comment>
<evidence type="ECO:0000256" key="1">
    <source>
        <dbReference type="ARBA" id="ARBA00022723"/>
    </source>
</evidence>
<comment type="caution">
    <text evidence="7">The sequence shown here is derived from an EMBL/GenBank/DDBJ whole genome shotgun (WGS) entry which is preliminary data.</text>
</comment>
<comment type="similarity">
    <text evidence="3">Belongs to the BBP/SF1 family.</text>
</comment>
<keyword evidence="8" id="KW-1185">Reference proteome</keyword>
<feature type="region of interest" description="Disordered" evidence="4">
    <location>
        <begin position="1"/>
        <end position="42"/>
    </location>
</feature>
<feature type="region of interest" description="Disordered" evidence="4">
    <location>
        <begin position="291"/>
        <end position="323"/>
    </location>
</feature>
<keyword evidence="3" id="KW-0508">mRNA splicing</keyword>
<dbReference type="EMBL" id="JAADYS010001308">
    <property type="protein sequence ID" value="KAF4463789.1"/>
    <property type="molecule type" value="Genomic_DNA"/>
</dbReference>
<accession>A0A8H4L9H0</accession>
<comment type="function">
    <text evidence="3">Necessary for the splicing of pre-mRNA. Has a role in the recognition of the branch site (5'-UACUAAC-3'), the pyrimidine tract and the 3'-splice site at the 3'-end of introns.</text>
</comment>
<organism evidence="7 8">
    <name type="scientific">Fusarium albosuccineum</name>
    <dbReference type="NCBI Taxonomy" id="1237068"/>
    <lineage>
        <taxon>Eukaryota</taxon>
        <taxon>Fungi</taxon>
        <taxon>Dikarya</taxon>
        <taxon>Ascomycota</taxon>
        <taxon>Pezizomycotina</taxon>
        <taxon>Sordariomycetes</taxon>
        <taxon>Hypocreomycetidae</taxon>
        <taxon>Hypocreales</taxon>
        <taxon>Nectriaceae</taxon>
        <taxon>Fusarium</taxon>
        <taxon>Fusarium decemcellulare species complex</taxon>
    </lineage>
</organism>
<dbReference type="GO" id="GO:0005681">
    <property type="term" value="C:spliceosomal complex"/>
    <property type="evidence" value="ECO:0007669"/>
    <property type="project" value="UniProtKB-KW"/>
</dbReference>
<dbReference type="InterPro" id="IPR036612">
    <property type="entry name" value="KH_dom_type_1_sf"/>
</dbReference>
<evidence type="ECO:0000313" key="8">
    <source>
        <dbReference type="Proteomes" id="UP000554235"/>
    </source>
</evidence>
<evidence type="ECO:0000313" key="7">
    <source>
        <dbReference type="EMBL" id="KAF4463789.1"/>
    </source>
</evidence>
<evidence type="ECO:0000256" key="4">
    <source>
        <dbReference type="SAM" id="MobiDB-lite"/>
    </source>
</evidence>
<keyword evidence="3" id="KW-0863">Zinc-finger</keyword>
<keyword evidence="3" id="KW-0862">Zinc</keyword>
<evidence type="ECO:0000256" key="3">
    <source>
        <dbReference type="RuleBase" id="RU367126"/>
    </source>
</evidence>
<feature type="compositionally biased region" description="Polar residues" evidence="4">
    <location>
        <begin position="298"/>
        <end position="308"/>
    </location>
</feature>
<dbReference type="GO" id="GO:0008270">
    <property type="term" value="F:zinc ion binding"/>
    <property type="evidence" value="ECO:0007669"/>
    <property type="project" value="UniProtKB-UniRule"/>
</dbReference>
<dbReference type="PANTHER" id="PTHR11208">
    <property type="entry name" value="RNA-BINDING PROTEIN RELATED"/>
    <property type="match status" value="1"/>
</dbReference>
<feature type="compositionally biased region" description="Polar residues" evidence="4">
    <location>
        <begin position="32"/>
        <end position="42"/>
    </location>
</feature>
<dbReference type="GO" id="GO:0045131">
    <property type="term" value="F:pre-mRNA branch point binding"/>
    <property type="evidence" value="ECO:0007669"/>
    <property type="project" value="UniProtKB-UniRule"/>
</dbReference>
<keyword evidence="3" id="KW-0507">mRNA processing</keyword>
<keyword evidence="1 3" id="KW-0479">Metal-binding</keyword>
<feature type="compositionally biased region" description="Basic and acidic residues" evidence="4">
    <location>
        <begin position="162"/>
        <end position="181"/>
    </location>
</feature>
<reference evidence="7 8" key="1">
    <citation type="submission" date="2020-01" db="EMBL/GenBank/DDBJ databases">
        <title>Identification and distribution of gene clusters putatively required for synthesis of sphingolipid metabolism inhibitors in phylogenetically diverse species of the filamentous fungus Fusarium.</title>
        <authorList>
            <person name="Kim H.-S."/>
            <person name="Busman M."/>
            <person name="Brown D.W."/>
            <person name="Divon H."/>
            <person name="Uhlig S."/>
            <person name="Proctor R.H."/>
        </authorList>
    </citation>
    <scope>NUCLEOTIDE SEQUENCE [LARGE SCALE GENOMIC DNA]</scope>
    <source>
        <strain evidence="7 8">NRRL 20459</strain>
    </source>
</reference>
<feature type="domain" description="KHDC4/BBP-like KH-domain type I" evidence="6">
    <location>
        <begin position="129"/>
        <end position="205"/>
    </location>
</feature>
<dbReference type="AlphaFoldDB" id="A0A8H4L9H0"/>
<protein>
    <recommendedName>
        <fullName evidence="3">Branchpoint-bridging protein</fullName>
    </recommendedName>
</protein>
<dbReference type="InterPro" id="IPR032570">
    <property type="entry name" value="SF1-HH"/>
</dbReference>
<dbReference type="InterPro" id="IPR047086">
    <property type="entry name" value="SF1-HH_sf"/>
</dbReference>
<feature type="compositionally biased region" description="Basic and acidic residues" evidence="4">
    <location>
        <begin position="82"/>
        <end position="91"/>
    </location>
</feature>
<keyword evidence="2" id="KW-0694">RNA-binding</keyword>
<gene>
    <name evidence="7" type="ORF">FALBO_9385</name>
</gene>
<dbReference type="Gene3D" id="3.30.1370.10">
    <property type="entry name" value="K Homology domain, type 1"/>
    <property type="match status" value="1"/>
</dbReference>
<dbReference type="Pfam" id="PF22675">
    <property type="entry name" value="KH-I_KHDC4-BBP"/>
    <property type="match status" value="1"/>
</dbReference>
<feature type="compositionally biased region" description="Basic and acidic residues" evidence="4">
    <location>
        <begin position="314"/>
        <end position="323"/>
    </location>
</feature>
<feature type="region of interest" description="Disordered" evidence="4">
    <location>
        <begin position="72"/>
        <end position="91"/>
    </location>
</feature>
<evidence type="ECO:0000256" key="2">
    <source>
        <dbReference type="ARBA" id="ARBA00022884"/>
    </source>
</evidence>
<feature type="domain" description="Splicing factor 1 helix-hairpin" evidence="5">
    <location>
        <begin position="21"/>
        <end position="126"/>
    </location>
</feature>
<dbReference type="Proteomes" id="UP000554235">
    <property type="component" value="Unassembled WGS sequence"/>
</dbReference>
<dbReference type="GO" id="GO:0048024">
    <property type="term" value="P:regulation of mRNA splicing, via spliceosome"/>
    <property type="evidence" value="ECO:0007669"/>
    <property type="project" value="TreeGrafter"/>
</dbReference>
<keyword evidence="3" id="KW-0539">Nucleus</keyword>
<dbReference type="InterPro" id="IPR055256">
    <property type="entry name" value="KH_1_KHDC4/BBP-like"/>
</dbReference>
<dbReference type="SUPFAM" id="SSF54791">
    <property type="entry name" value="Eukaryotic type KH-domain (KH-domain type I)"/>
    <property type="match status" value="1"/>
</dbReference>
<feature type="region of interest" description="Disordered" evidence="4">
    <location>
        <begin position="161"/>
        <end position="181"/>
    </location>
</feature>
<dbReference type="Gene3D" id="6.10.140.1790">
    <property type="match status" value="1"/>
</dbReference>
<dbReference type="Pfam" id="PF16275">
    <property type="entry name" value="SF1-HH"/>
    <property type="match status" value="1"/>
</dbReference>
<dbReference type="GO" id="GO:0000398">
    <property type="term" value="P:mRNA splicing, via spliceosome"/>
    <property type="evidence" value="ECO:0007669"/>
    <property type="project" value="UniProtKB-UniRule"/>
</dbReference>
<keyword evidence="3" id="KW-0747">Spliceosome</keyword>
<dbReference type="InterPro" id="IPR045071">
    <property type="entry name" value="BBP-like"/>
</dbReference>
<sequence>MPSLNSKRGLDSDLGQSKRRRGRWGSQGRGTTAGSPTAITSTMTSEQLDAYICSFRIDEITGQLRARDLSLPVRRSPSPAPEYDRTGRRTNTREQRYRGRLEEERHQLIETALRTIPAYRPPYDYRRPMTKISEKILGPRGSSLKAMNDQSGANIVIRGKGSVKEGRGKARSSGGHDDSEPLHCLITADSQHKVDQARKLVEGVIETATSTPEHQNQRKLQQLRDLAMINGTFRDDENQLGQARGGRLIEYPKDEAATDIDQQPVTNISKDKATILDHEYHQLMSEIETGHSLPLDGCTTSSSSQQTKPLPPWRVDRYGRGDH</sequence>
<proteinExistence type="inferred from homology"/>
<evidence type="ECO:0000259" key="5">
    <source>
        <dbReference type="Pfam" id="PF16275"/>
    </source>
</evidence>